<dbReference type="GO" id="GO:0006508">
    <property type="term" value="P:proteolysis"/>
    <property type="evidence" value="ECO:0007669"/>
    <property type="project" value="UniProtKB-KW"/>
</dbReference>
<dbReference type="InterPro" id="IPR041489">
    <property type="entry name" value="PDZ_6"/>
</dbReference>
<dbReference type="PANTHER" id="PTHR42837">
    <property type="entry name" value="REGULATOR OF SIGMA-E PROTEASE RSEP"/>
    <property type="match status" value="1"/>
</dbReference>
<evidence type="ECO:0000256" key="2">
    <source>
        <dbReference type="ARBA" id="ARBA00004141"/>
    </source>
</evidence>
<dbReference type="GO" id="GO:0016020">
    <property type="term" value="C:membrane"/>
    <property type="evidence" value="ECO:0007669"/>
    <property type="project" value="UniProtKB-SubCell"/>
</dbReference>
<feature type="transmembrane region" description="Helical" evidence="11">
    <location>
        <begin position="401"/>
        <end position="420"/>
    </location>
</feature>
<dbReference type="Pfam" id="PF17820">
    <property type="entry name" value="PDZ_6"/>
    <property type="match status" value="2"/>
</dbReference>
<proteinExistence type="inferred from homology"/>
<accession>A0A8J6I1V2</accession>
<dbReference type="NCBIfam" id="TIGR00054">
    <property type="entry name" value="RIP metalloprotease RseP"/>
    <property type="match status" value="1"/>
</dbReference>
<evidence type="ECO:0000259" key="12">
    <source>
        <dbReference type="PROSITE" id="PS50106"/>
    </source>
</evidence>
<evidence type="ECO:0000256" key="10">
    <source>
        <dbReference type="ARBA" id="ARBA00023136"/>
    </source>
</evidence>
<evidence type="ECO:0000256" key="7">
    <source>
        <dbReference type="ARBA" id="ARBA00022833"/>
    </source>
</evidence>
<dbReference type="EC" id="3.4.24.-" evidence="11"/>
<dbReference type="Proteomes" id="UP000657177">
    <property type="component" value="Unassembled WGS sequence"/>
</dbReference>
<dbReference type="Pfam" id="PF02163">
    <property type="entry name" value="Peptidase_M50"/>
    <property type="match status" value="1"/>
</dbReference>
<feature type="transmembrane region" description="Helical" evidence="11">
    <location>
        <begin position="348"/>
        <end position="372"/>
    </location>
</feature>
<keyword evidence="8 11" id="KW-1133">Transmembrane helix</keyword>
<dbReference type="EMBL" id="JAAKDE010000019">
    <property type="protein sequence ID" value="MBA2133723.1"/>
    <property type="molecule type" value="Genomic_DNA"/>
</dbReference>
<dbReference type="PANTHER" id="PTHR42837:SF2">
    <property type="entry name" value="MEMBRANE METALLOPROTEASE ARASP2, CHLOROPLASTIC-RELATED"/>
    <property type="match status" value="1"/>
</dbReference>
<evidence type="ECO:0000256" key="1">
    <source>
        <dbReference type="ARBA" id="ARBA00001947"/>
    </source>
</evidence>
<dbReference type="GO" id="GO:0004222">
    <property type="term" value="F:metalloendopeptidase activity"/>
    <property type="evidence" value="ECO:0007669"/>
    <property type="project" value="InterPro"/>
</dbReference>
<sequence>MNILIAILALNLIVILHELGHYLVAKAAGISVLEFSLFFGPKLFSTKKGETTFSLRLFPVGAYVLLEGEEEASDSERSFSKKPLAVRMAVVAGGPVMNFLGALVFICVVFAVIGYSSMVLGPVPPGSPAAEAGLMAGDRILRYDGRRVYQPSDLYSFMAINNGKPSVIQLQRGNEKKQVLFVPDVIPAERYVLGFGAVEPYGEESTLVQYIVPGSPAEESGLLPGDRIIRLDGQPVSTKKEISRLVQEKQDQPITVTVLRAGREETLRLTPRLEKGATYFDTGFSFQTLRGGSGTILKQGVVYIYAVIRSVVYSFGWLLTGKVSLTELAGPVRIVSIMSEAVSYSPTLSLILLNLLNISALISIAIGATNLLPLPALDGGRLLLYVFEAVRGKPLSPEREASISMVGFALLMVLAVFVLFNDIIQLVRG</sequence>
<dbReference type="InterPro" id="IPR004387">
    <property type="entry name" value="Pept_M50_Zn"/>
</dbReference>
<dbReference type="InterPro" id="IPR008915">
    <property type="entry name" value="Peptidase_M50"/>
</dbReference>
<dbReference type="PROSITE" id="PS50106">
    <property type="entry name" value="PDZ"/>
    <property type="match status" value="1"/>
</dbReference>
<comment type="subcellular location">
    <subcellularLocation>
        <location evidence="2">Membrane</location>
        <topology evidence="2">Multi-pass membrane protein</topology>
    </subcellularLocation>
</comment>
<dbReference type="CDD" id="cd06163">
    <property type="entry name" value="S2P-M50_PDZ_RseP-like"/>
    <property type="match status" value="1"/>
</dbReference>
<dbReference type="InterPro" id="IPR036034">
    <property type="entry name" value="PDZ_sf"/>
</dbReference>
<organism evidence="13 14">
    <name type="scientific">Capillibacterium thermochitinicola</name>
    <dbReference type="NCBI Taxonomy" id="2699427"/>
    <lineage>
        <taxon>Bacteria</taxon>
        <taxon>Bacillati</taxon>
        <taxon>Bacillota</taxon>
        <taxon>Capillibacterium</taxon>
    </lineage>
</organism>
<comment type="cofactor">
    <cofactor evidence="1 11">
        <name>Zn(2+)</name>
        <dbReference type="ChEBI" id="CHEBI:29105"/>
    </cofactor>
</comment>
<protein>
    <recommendedName>
        <fullName evidence="11">Zinc metalloprotease</fullName>
        <ecNumber evidence="11">3.4.24.-</ecNumber>
    </recommendedName>
</protein>
<dbReference type="CDD" id="cd23081">
    <property type="entry name" value="cpPDZ_EcRseP-like"/>
    <property type="match status" value="1"/>
</dbReference>
<dbReference type="Gene3D" id="2.30.42.10">
    <property type="match status" value="2"/>
</dbReference>
<keyword evidence="5 11" id="KW-0812">Transmembrane</keyword>
<evidence type="ECO:0000256" key="6">
    <source>
        <dbReference type="ARBA" id="ARBA00022801"/>
    </source>
</evidence>
<dbReference type="InterPro" id="IPR001478">
    <property type="entry name" value="PDZ"/>
</dbReference>
<feature type="transmembrane region" description="Helical" evidence="11">
    <location>
        <begin position="96"/>
        <end position="115"/>
    </location>
</feature>
<keyword evidence="10 11" id="KW-0472">Membrane</keyword>
<dbReference type="RefSeq" id="WP_181340193.1">
    <property type="nucleotide sequence ID" value="NZ_JAAKDE010000019.1"/>
</dbReference>
<evidence type="ECO:0000256" key="9">
    <source>
        <dbReference type="ARBA" id="ARBA00023049"/>
    </source>
</evidence>
<evidence type="ECO:0000256" key="8">
    <source>
        <dbReference type="ARBA" id="ARBA00022989"/>
    </source>
</evidence>
<evidence type="ECO:0000256" key="4">
    <source>
        <dbReference type="ARBA" id="ARBA00022670"/>
    </source>
</evidence>
<name>A0A8J6I1V2_9FIRM</name>
<keyword evidence="14" id="KW-1185">Reference proteome</keyword>
<feature type="domain" description="PDZ" evidence="12">
    <location>
        <begin position="167"/>
        <end position="237"/>
    </location>
</feature>
<comment type="similarity">
    <text evidence="3 11">Belongs to the peptidase M50B family.</text>
</comment>
<comment type="caution">
    <text evidence="13">The sequence shown here is derived from an EMBL/GenBank/DDBJ whole genome shotgun (WGS) entry which is preliminary data.</text>
</comment>
<evidence type="ECO:0000256" key="11">
    <source>
        <dbReference type="RuleBase" id="RU362031"/>
    </source>
</evidence>
<keyword evidence="9 11" id="KW-0482">Metalloprotease</keyword>
<keyword evidence="11" id="KW-0479">Metal-binding</keyword>
<evidence type="ECO:0000256" key="5">
    <source>
        <dbReference type="ARBA" id="ARBA00022692"/>
    </source>
</evidence>
<keyword evidence="6 11" id="KW-0378">Hydrolase</keyword>
<evidence type="ECO:0000313" key="13">
    <source>
        <dbReference type="EMBL" id="MBA2133723.1"/>
    </source>
</evidence>
<dbReference type="SMART" id="SM00228">
    <property type="entry name" value="PDZ"/>
    <property type="match status" value="2"/>
</dbReference>
<dbReference type="GO" id="GO:0046872">
    <property type="term" value="F:metal ion binding"/>
    <property type="evidence" value="ECO:0007669"/>
    <property type="project" value="UniProtKB-KW"/>
</dbReference>
<evidence type="ECO:0000256" key="3">
    <source>
        <dbReference type="ARBA" id="ARBA00007931"/>
    </source>
</evidence>
<keyword evidence="4" id="KW-0645">Protease</keyword>
<dbReference type="SUPFAM" id="SSF50156">
    <property type="entry name" value="PDZ domain-like"/>
    <property type="match status" value="2"/>
</dbReference>
<keyword evidence="7 11" id="KW-0862">Zinc</keyword>
<reference evidence="13" key="1">
    <citation type="submission" date="2020-06" db="EMBL/GenBank/DDBJ databases">
        <title>Novel chitinolytic bacterium.</title>
        <authorList>
            <person name="Ungkulpasvich U."/>
            <person name="Kosugi A."/>
            <person name="Uke A."/>
        </authorList>
    </citation>
    <scope>NUCLEOTIDE SEQUENCE</scope>
    <source>
        <strain evidence="13">UUS1-1</strain>
    </source>
</reference>
<gene>
    <name evidence="13" type="primary">rseP</name>
    <name evidence="13" type="ORF">G5B42_09285</name>
</gene>
<dbReference type="AlphaFoldDB" id="A0A8J6I1V2"/>
<evidence type="ECO:0000313" key="14">
    <source>
        <dbReference type="Proteomes" id="UP000657177"/>
    </source>
</evidence>